<protein>
    <submittedName>
        <fullName evidence="1">CLUMA_CG003343, isoform A</fullName>
    </submittedName>
</protein>
<evidence type="ECO:0000313" key="2">
    <source>
        <dbReference type="Proteomes" id="UP000183832"/>
    </source>
</evidence>
<sequence>MEEDSKYCDLRRIVKSFPICSLSFRFLYTHNISTHRHFQSDAFISRSIKMVTITIARHENFTCSAFVGMDNILLITLSSH</sequence>
<keyword evidence="2" id="KW-1185">Reference proteome</keyword>
<gene>
    <name evidence="1" type="ORF">CLUMA_CG003343</name>
</gene>
<proteinExistence type="predicted"/>
<dbReference type="AlphaFoldDB" id="A0A1J1HN70"/>
<accession>A0A1J1HN70</accession>
<dbReference type="EMBL" id="CVRI01000013">
    <property type="protein sequence ID" value="CRK89504.1"/>
    <property type="molecule type" value="Genomic_DNA"/>
</dbReference>
<reference evidence="1 2" key="1">
    <citation type="submission" date="2015-04" db="EMBL/GenBank/DDBJ databases">
        <authorList>
            <person name="Syromyatnikov M.Y."/>
            <person name="Popov V.N."/>
        </authorList>
    </citation>
    <scope>NUCLEOTIDE SEQUENCE [LARGE SCALE GENOMIC DNA]</scope>
</reference>
<name>A0A1J1HN70_9DIPT</name>
<organism evidence="1 2">
    <name type="scientific">Clunio marinus</name>
    <dbReference type="NCBI Taxonomy" id="568069"/>
    <lineage>
        <taxon>Eukaryota</taxon>
        <taxon>Metazoa</taxon>
        <taxon>Ecdysozoa</taxon>
        <taxon>Arthropoda</taxon>
        <taxon>Hexapoda</taxon>
        <taxon>Insecta</taxon>
        <taxon>Pterygota</taxon>
        <taxon>Neoptera</taxon>
        <taxon>Endopterygota</taxon>
        <taxon>Diptera</taxon>
        <taxon>Nematocera</taxon>
        <taxon>Chironomoidea</taxon>
        <taxon>Chironomidae</taxon>
        <taxon>Clunio</taxon>
    </lineage>
</organism>
<dbReference type="Proteomes" id="UP000183832">
    <property type="component" value="Unassembled WGS sequence"/>
</dbReference>
<evidence type="ECO:0000313" key="1">
    <source>
        <dbReference type="EMBL" id="CRK89504.1"/>
    </source>
</evidence>